<dbReference type="Pfam" id="PF00067">
    <property type="entry name" value="p450"/>
    <property type="match status" value="2"/>
</dbReference>
<dbReference type="InterPro" id="IPR002401">
    <property type="entry name" value="Cyt_P450_E_grp-I"/>
</dbReference>
<dbReference type="AlphaFoldDB" id="A0A6A4H6C4"/>
<comment type="similarity">
    <text evidence="4">Belongs to the cytochrome P450 family.</text>
</comment>
<keyword evidence="10 13" id="KW-0408">Iron</keyword>
<dbReference type="GO" id="GO:0020037">
    <property type="term" value="F:heme binding"/>
    <property type="evidence" value="ECO:0007669"/>
    <property type="project" value="InterPro"/>
</dbReference>
<dbReference type="Proteomes" id="UP000799118">
    <property type="component" value="Unassembled WGS sequence"/>
</dbReference>
<evidence type="ECO:0000256" key="1">
    <source>
        <dbReference type="ARBA" id="ARBA00001971"/>
    </source>
</evidence>
<evidence type="ECO:0000256" key="13">
    <source>
        <dbReference type="PIRSR" id="PIRSR602401-1"/>
    </source>
</evidence>
<gene>
    <name evidence="15" type="ORF">BT96DRAFT_999939</name>
</gene>
<evidence type="ECO:0000256" key="8">
    <source>
        <dbReference type="ARBA" id="ARBA00022989"/>
    </source>
</evidence>
<dbReference type="GO" id="GO:0004497">
    <property type="term" value="F:monooxygenase activity"/>
    <property type="evidence" value="ECO:0007669"/>
    <property type="project" value="UniProtKB-KW"/>
</dbReference>
<evidence type="ECO:0000256" key="11">
    <source>
        <dbReference type="ARBA" id="ARBA00023033"/>
    </source>
</evidence>
<dbReference type="PRINTS" id="PR00385">
    <property type="entry name" value="P450"/>
</dbReference>
<dbReference type="InterPro" id="IPR001128">
    <property type="entry name" value="Cyt_P450"/>
</dbReference>
<feature type="transmembrane region" description="Helical" evidence="14">
    <location>
        <begin position="172"/>
        <end position="194"/>
    </location>
</feature>
<evidence type="ECO:0000256" key="4">
    <source>
        <dbReference type="ARBA" id="ARBA00010617"/>
    </source>
</evidence>
<evidence type="ECO:0000256" key="6">
    <source>
        <dbReference type="ARBA" id="ARBA00022692"/>
    </source>
</evidence>
<dbReference type="SUPFAM" id="SSF48264">
    <property type="entry name" value="Cytochrome P450"/>
    <property type="match status" value="2"/>
</dbReference>
<evidence type="ECO:0000256" key="12">
    <source>
        <dbReference type="ARBA" id="ARBA00023136"/>
    </source>
</evidence>
<comment type="subcellular location">
    <subcellularLocation>
        <location evidence="2">Membrane</location>
    </subcellularLocation>
</comment>
<keyword evidence="9" id="KW-0560">Oxidoreductase</keyword>
<comment type="pathway">
    <text evidence="3">Secondary metabolite biosynthesis; terpenoid biosynthesis.</text>
</comment>
<evidence type="ECO:0000313" key="16">
    <source>
        <dbReference type="Proteomes" id="UP000799118"/>
    </source>
</evidence>
<keyword evidence="6 14" id="KW-0812">Transmembrane</keyword>
<protein>
    <submittedName>
        <fullName evidence="15">Cytochrome P450</fullName>
    </submittedName>
</protein>
<evidence type="ECO:0000256" key="9">
    <source>
        <dbReference type="ARBA" id="ARBA00023002"/>
    </source>
</evidence>
<dbReference type="PRINTS" id="PR00463">
    <property type="entry name" value="EP450I"/>
</dbReference>
<sequence>MARVLQLLARNPEVQEKLRQEIIKGNSQNDGQDFSYEELVALPYPDAVCRETLCLYPLASTSARVARQDAVIPLSKPITVLDGTEMHEITVPRGTSVSCLFSTRMEILNYDANEWQPERWLAPLPDALVEAQIPGVYSHMMTFIGGGRSCIGFLSSQLEMSRPPFPYPDDTIAMIAASFNWQLVVVALLFLVLLRRFSRKKFGLDNLPGPVSPSWLKGNFVQVFNPYAWKFHEFMAKTYGSAVRLYGPFGTKEIYIYDPKAMHAVLVKNQDVFEEHDGFITTNRLIFGEGLLGTLGHHHRQQRKMLNPVFSAAHMRGMIPTFFEVSHRLENALKNQLKNGPQIQEVDILSWMGRTALELVGQAGLGYSFDPLTNEECAHPYSRIIKELLPTLMRVQFWRMNVLPFVSRIFPANIRRFILDLMPWKDAHLLCDMADYMSNVGGEIFESKKLALEKGDEAVAQQIGRGKDLISILMKENTKASDEDRLEDSELISQSAMARLLHLFSRHPEVQEKLRQELIEAKRQKDGQDFSYDELVALPYLDAVCRETLRLYSPVSTVFRVARQDAVVPLSKPIIGLDGTEMHEITVPNGTAVFVSILNSNRNPDLWGKDADEWKPERWLSPLPEALLEARIPGVYSHLMTFIGGGRSCIGFKFSQLEMKVVMSVLVESFKFSPSAKDSDILWQMNGVAAPVVGKDNHPRLPIDVSLAN</sequence>
<keyword evidence="5 13" id="KW-0349">Heme</keyword>
<evidence type="ECO:0000313" key="15">
    <source>
        <dbReference type="EMBL" id="KAE9392894.1"/>
    </source>
</evidence>
<keyword evidence="12 14" id="KW-0472">Membrane</keyword>
<evidence type="ECO:0000256" key="5">
    <source>
        <dbReference type="ARBA" id="ARBA00022617"/>
    </source>
</evidence>
<keyword evidence="7 13" id="KW-0479">Metal-binding</keyword>
<dbReference type="InterPro" id="IPR036396">
    <property type="entry name" value="Cyt_P450_sf"/>
</dbReference>
<dbReference type="OrthoDB" id="1470350at2759"/>
<evidence type="ECO:0000256" key="7">
    <source>
        <dbReference type="ARBA" id="ARBA00022723"/>
    </source>
</evidence>
<organism evidence="15 16">
    <name type="scientific">Gymnopus androsaceus JB14</name>
    <dbReference type="NCBI Taxonomy" id="1447944"/>
    <lineage>
        <taxon>Eukaryota</taxon>
        <taxon>Fungi</taxon>
        <taxon>Dikarya</taxon>
        <taxon>Basidiomycota</taxon>
        <taxon>Agaricomycotina</taxon>
        <taxon>Agaricomycetes</taxon>
        <taxon>Agaricomycetidae</taxon>
        <taxon>Agaricales</taxon>
        <taxon>Marasmiineae</taxon>
        <taxon>Omphalotaceae</taxon>
        <taxon>Gymnopus</taxon>
    </lineage>
</organism>
<dbReference type="GO" id="GO:0016705">
    <property type="term" value="F:oxidoreductase activity, acting on paired donors, with incorporation or reduction of molecular oxygen"/>
    <property type="evidence" value="ECO:0007669"/>
    <property type="project" value="InterPro"/>
</dbReference>
<dbReference type="GO" id="GO:0005506">
    <property type="term" value="F:iron ion binding"/>
    <property type="evidence" value="ECO:0007669"/>
    <property type="project" value="InterPro"/>
</dbReference>
<name>A0A6A4H6C4_9AGAR</name>
<evidence type="ECO:0000256" key="10">
    <source>
        <dbReference type="ARBA" id="ARBA00023004"/>
    </source>
</evidence>
<dbReference type="PANTHER" id="PTHR24305">
    <property type="entry name" value="CYTOCHROME P450"/>
    <property type="match status" value="1"/>
</dbReference>
<dbReference type="PANTHER" id="PTHR24305:SF166">
    <property type="entry name" value="CYTOCHROME P450 12A4, MITOCHONDRIAL-RELATED"/>
    <property type="match status" value="1"/>
</dbReference>
<keyword evidence="16" id="KW-1185">Reference proteome</keyword>
<evidence type="ECO:0000256" key="14">
    <source>
        <dbReference type="SAM" id="Phobius"/>
    </source>
</evidence>
<feature type="binding site" description="axial binding residue" evidence="13">
    <location>
        <position position="649"/>
    </location>
    <ligand>
        <name>heme</name>
        <dbReference type="ChEBI" id="CHEBI:30413"/>
    </ligand>
    <ligandPart>
        <name>Fe</name>
        <dbReference type="ChEBI" id="CHEBI:18248"/>
    </ligandPart>
</feature>
<evidence type="ECO:0000256" key="2">
    <source>
        <dbReference type="ARBA" id="ARBA00004370"/>
    </source>
</evidence>
<dbReference type="GO" id="GO:0016020">
    <property type="term" value="C:membrane"/>
    <property type="evidence" value="ECO:0007669"/>
    <property type="project" value="UniProtKB-SubCell"/>
</dbReference>
<accession>A0A6A4H6C4</accession>
<keyword evidence="11" id="KW-0503">Monooxygenase</keyword>
<dbReference type="CDD" id="cd11069">
    <property type="entry name" value="CYP_FUM15-like"/>
    <property type="match status" value="1"/>
</dbReference>
<dbReference type="EMBL" id="ML769585">
    <property type="protein sequence ID" value="KAE9392894.1"/>
    <property type="molecule type" value="Genomic_DNA"/>
</dbReference>
<dbReference type="Gene3D" id="1.10.630.10">
    <property type="entry name" value="Cytochrome P450"/>
    <property type="match status" value="2"/>
</dbReference>
<reference evidence="15" key="1">
    <citation type="journal article" date="2019" name="Environ. Microbiol.">
        <title>Fungal ecological strategies reflected in gene transcription - a case study of two litter decomposers.</title>
        <authorList>
            <person name="Barbi F."/>
            <person name="Kohler A."/>
            <person name="Barry K."/>
            <person name="Baskaran P."/>
            <person name="Daum C."/>
            <person name="Fauchery L."/>
            <person name="Ihrmark K."/>
            <person name="Kuo A."/>
            <person name="LaButti K."/>
            <person name="Lipzen A."/>
            <person name="Morin E."/>
            <person name="Grigoriev I.V."/>
            <person name="Henrissat B."/>
            <person name="Lindahl B."/>
            <person name="Martin F."/>
        </authorList>
    </citation>
    <scope>NUCLEOTIDE SEQUENCE</scope>
    <source>
        <strain evidence="15">JB14</strain>
    </source>
</reference>
<dbReference type="InterPro" id="IPR050121">
    <property type="entry name" value="Cytochrome_P450_monoxygenase"/>
</dbReference>
<proteinExistence type="inferred from homology"/>
<comment type="cofactor">
    <cofactor evidence="1 13">
        <name>heme</name>
        <dbReference type="ChEBI" id="CHEBI:30413"/>
    </cofactor>
</comment>
<keyword evidence="8 14" id="KW-1133">Transmembrane helix</keyword>
<evidence type="ECO:0000256" key="3">
    <source>
        <dbReference type="ARBA" id="ARBA00004721"/>
    </source>
</evidence>